<organism evidence="5 6">
    <name type="scientific">Cohnella abietis</name>
    <dbReference type="NCBI Taxonomy" id="2507935"/>
    <lineage>
        <taxon>Bacteria</taxon>
        <taxon>Bacillati</taxon>
        <taxon>Bacillota</taxon>
        <taxon>Bacilli</taxon>
        <taxon>Bacillales</taxon>
        <taxon>Paenibacillaceae</taxon>
        <taxon>Cohnella</taxon>
    </lineage>
</organism>
<proteinExistence type="inferred from homology"/>
<evidence type="ECO:0000256" key="3">
    <source>
        <dbReference type="SAM" id="MobiDB-lite"/>
    </source>
</evidence>
<dbReference type="PANTHER" id="PTHR43649:SF29">
    <property type="entry name" value="OSMOPROTECTIVE COMPOUNDS-BINDING PROTEIN GGTB"/>
    <property type="match status" value="1"/>
</dbReference>
<dbReference type="PANTHER" id="PTHR43649">
    <property type="entry name" value="ARABINOSE-BINDING PROTEIN-RELATED"/>
    <property type="match status" value="1"/>
</dbReference>
<evidence type="ECO:0000256" key="4">
    <source>
        <dbReference type="SAM" id="SignalP"/>
    </source>
</evidence>
<dbReference type="InterPro" id="IPR050490">
    <property type="entry name" value="Bact_solute-bd_prot1"/>
</dbReference>
<dbReference type="AlphaFoldDB" id="A0A3T1DC97"/>
<dbReference type="KEGG" id="cohn:KCTCHS21_51320"/>
<gene>
    <name evidence="5" type="ORF">KCTCHS21_51320</name>
</gene>
<dbReference type="Proteomes" id="UP000289856">
    <property type="component" value="Chromosome"/>
</dbReference>
<dbReference type="InterPro" id="IPR006059">
    <property type="entry name" value="SBP"/>
</dbReference>
<evidence type="ECO:0000256" key="1">
    <source>
        <dbReference type="ARBA" id="ARBA00008520"/>
    </source>
</evidence>
<dbReference type="PROSITE" id="PS51257">
    <property type="entry name" value="PROKAR_LIPOPROTEIN"/>
    <property type="match status" value="1"/>
</dbReference>
<evidence type="ECO:0008006" key="7">
    <source>
        <dbReference type="Google" id="ProtNLM"/>
    </source>
</evidence>
<evidence type="ECO:0000256" key="2">
    <source>
        <dbReference type="ARBA" id="ARBA00022448"/>
    </source>
</evidence>
<dbReference type="SUPFAM" id="SSF53850">
    <property type="entry name" value="Periplasmic binding protein-like II"/>
    <property type="match status" value="1"/>
</dbReference>
<keyword evidence="4" id="KW-0732">Signal</keyword>
<dbReference type="RefSeq" id="WP_130614647.1">
    <property type="nucleotide sequence ID" value="NZ_AP019400.1"/>
</dbReference>
<keyword evidence="2" id="KW-0813">Transport</keyword>
<comment type="similarity">
    <text evidence="1">Belongs to the bacterial solute-binding protein 1 family.</text>
</comment>
<feature type="chain" id="PRO_5038376987" description="ABC transporter substrate-binding protein" evidence="4">
    <location>
        <begin position="21"/>
        <end position="432"/>
    </location>
</feature>
<accession>A0A3T1DC97</accession>
<dbReference type="Gene3D" id="3.40.190.10">
    <property type="entry name" value="Periplasmic binding protein-like II"/>
    <property type="match status" value="2"/>
</dbReference>
<keyword evidence="6" id="KW-1185">Reference proteome</keyword>
<sequence length="432" mass="47070">MKKNVTMLMVMMLIVLTALAGCGSKTSSTENDPKQEAASTTTATDKEEPVTLKFLHFVPYSKAALDKFHEKYPYITIQFEQVDTVNYATVLKSRLAAKADVDIIGLHATQEELGWAAQNNSLIDLSGAPYLDNIMPAAVQAGTVDGKVYAFAQGTYAIGVWYNKGIFEQAKVEIPTNWTDFLAAAEKIKQTGVAPLVISGKDTWTTSYYTMPQWIELETEQSALITKLKTGEAKWTDPEFTNAYKQVEELVNKGYFLNGKGAVGITYDQAVLALQQGKAAMWIMGSWAIDKFEADFKDINVGVFPYPTNDASKQTVVPQVSDALLSGIAWSKHQDAVKKFIEFSASVESGSLQASEQKIVSTVKGAAADFHPLAKEWLPLFDIAKPEATPILSTAVVIEAGSQIQKLLLGGKAVDVVATLQTAQEKENKSAK</sequence>
<name>A0A3T1DC97_9BACL</name>
<evidence type="ECO:0000313" key="6">
    <source>
        <dbReference type="Proteomes" id="UP000289856"/>
    </source>
</evidence>
<dbReference type="Pfam" id="PF01547">
    <property type="entry name" value="SBP_bac_1"/>
    <property type="match status" value="1"/>
</dbReference>
<protein>
    <recommendedName>
        <fullName evidence="7">ABC transporter substrate-binding protein</fullName>
    </recommendedName>
</protein>
<dbReference type="OrthoDB" id="9798191at2"/>
<feature type="signal peptide" evidence="4">
    <location>
        <begin position="1"/>
        <end position="20"/>
    </location>
</feature>
<evidence type="ECO:0000313" key="5">
    <source>
        <dbReference type="EMBL" id="BBI35733.1"/>
    </source>
</evidence>
<feature type="region of interest" description="Disordered" evidence="3">
    <location>
        <begin position="25"/>
        <end position="44"/>
    </location>
</feature>
<dbReference type="EMBL" id="AP019400">
    <property type="protein sequence ID" value="BBI35733.1"/>
    <property type="molecule type" value="Genomic_DNA"/>
</dbReference>
<reference evidence="5 6" key="1">
    <citation type="submission" date="2019-01" db="EMBL/GenBank/DDBJ databases">
        <title>Complete genome sequence of Cohnella hallensis HS21 isolated from Korean fir (Abies koreana) rhizospheric soil.</title>
        <authorList>
            <person name="Jiang L."/>
            <person name="Kang S.W."/>
            <person name="Kim S."/>
            <person name="Jung J."/>
            <person name="Kim C.Y."/>
            <person name="Kim D.H."/>
            <person name="Kim S.W."/>
            <person name="Lee J."/>
        </authorList>
    </citation>
    <scope>NUCLEOTIDE SEQUENCE [LARGE SCALE GENOMIC DNA]</scope>
    <source>
        <strain evidence="5 6">HS21</strain>
    </source>
</reference>